<dbReference type="KEGG" id="loa:LOAG_12816"/>
<sequence length="87" mass="9756">TGTRLFLLTYVTLSVITFTFAMKSAVLWSVIPFVVASLSIYALCTEKHKYLYPFLIVSSVHIVLCIMVVLIIITFTAASYGTFRQIV</sequence>
<dbReference type="EMBL" id="JH712324">
    <property type="protein sequence ID" value="EFO15694.1"/>
    <property type="molecule type" value="Genomic_DNA"/>
</dbReference>
<protein>
    <submittedName>
        <fullName evidence="2">Uncharacterized protein</fullName>
    </submittedName>
</protein>
<dbReference type="OrthoDB" id="5825649at2759"/>
<dbReference type="InParanoid" id="A0A1S0TKI9"/>
<keyword evidence="1" id="KW-0812">Transmembrane</keyword>
<name>A0A1S0TKI9_LOALO</name>
<dbReference type="CTD" id="9950281"/>
<keyword evidence="1" id="KW-0472">Membrane</keyword>
<organism evidence="2">
    <name type="scientific">Loa loa</name>
    <name type="common">Eye worm</name>
    <name type="synonym">Filaria loa</name>
    <dbReference type="NCBI Taxonomy" id="7209"/>
    <lineage>
        <taxon>Eukaryota</taxon>
        <taxon>Metazoa</taxon>
        <taxon>Ecdysozoa</taxon>
        <taxon>Nematoda</taxon>
        <taxon>Chromadorea</taxon>
        <taxon>Rhabditida</taxon>
        <taxon>Spirurina</taxon>
        <taxon>Spiruromorpha</taxon>
        <taxon>Filarioidea</taxon>
        <taxon>Onchocercidae</taxon>
        <taxon>Loa</taxon>
    </lineage>
</organism>
<feature type="transmembrane region" description="Helical" evidence="1">
    <location>
        <begin position="51"/>
        <end position="78"/>
    </location>
</feature>
<proteinExistence type="predicted"/>
<dbReference type="GeneID" id="9950281"/>
<reference evidence="2" key="1">
    <citation type="submission" date="2012-04" db="EMBL/GenBank/DDBJ databases">
        <title>The Genome Sequence of Loa loa.</title>
        <authorList>
            <consortium name="The Broad Institute Genome Sequencing Platform"/>
            <consortium name="Broad Institute Genome Sequencing Center for Infectious Disease"/>
            <person name="Nutman T.B."/>
            <person name="Fink D.L."/>
            <person name="Russ C."/>
            <person name="Young S."/>
            <person name="Zeng Q."/>
            <person name="Gargeya S."/>
            <person name="Alvarado L."/>
            <person name="Berlin A."/>
            <person name="Chapman S.B."/>
            <person name="Chen Z."/>
            <person name="Freedman E."/>
            <person name="Gellesch M."/>
            <person name="Goldberg J."/>
            <person name="Griggs A."/>
            <person name="Gujja S."/>
            <person name="Heilman E.R."/>
            <person name="Heiman D."/>
            <person name="Howarth C."/>
            <person name="Mehta T."/>
            <person name="Neiman D."/>
            <person name="Pearson M."/>
            <person name="Roberts A."/>
            <person name="Saif S."/>
            <person name="Shea T."/>
            <person name="Shenoy N."/>
            <person name="Sisk P."/>
            <person name="Stolte C."/>
            <person name="Sykes S."/>
            <person name="White J."/>
            <person name="Yandava C."/>
            <person name="Haas B."/>
            <person name="Henn M.R."/>
            <person name="Nusbaum C."/>
            <person name="Birren B."/>
        </authorList>
    </citation>
    <scope>NUCLEOTIDE SEQUENCE [LARGE SCALE GENOMIC DNA]</scope>
</reference>
<accession>A0A1S0TKI9</accession>
<evidence type="ECO:0000256" key="1">
    <source>
        <dbReference type="SAM" id="Phobius"/>
    </source>
</evidence>
<feature type="non-terminal residue" evidence="2">
    <location>
        <position position="87"/>
    </location>
</feature>
<feature type="non-terminal residue" evidence="2">
    <location>
        <position position="1"/>
    </location>
</feature>
<keyword evidence="1" id="KW-1133">Transmembrane helix</keyword>
<feature type="transmembrane region" description="Helical" evidence="1">
    <location>
        <begin position="27"/>
        <end position="44"/>
    </location>
</feature>
<feature type="transmembrane region" description="Helical" evidence="1">
    <location>
        <begin position="5"/>
        <end position="21"/>
    </location>
</feature>
<gene>
    <name evidence="2" type="ORF">LOAG_12816</name>
</gene>
<evidence type="ECO:0000313" key="2">
    <source>
        <dbReference type="EMBL" id="EFO15694.1"/>
    </source>
</evidence>
<dbReference type="RefSeq" id="XP_003148376.1">
    <property type="nucleotide sequence ID" value="XM_003148328.1"/>
</dbReference>
<dbReference type="AlphaFoldDB" id="A0A1S0TKI9"/>